<reference evidence="1 2" key="1">
    <citation type="journal article" date="2021" name="Environ. Microbiol.">
        <title>Gene family expansions and transcriptome signatures uncover fungal adaptations to wood decay.</title>
        <authorList>
            <person name="Hage H."/>
            <person name="Miyauchi S."/>
            <person name="Viragh M."/>
            <person name="Drula E."/>
            <person name="Min B."/>
            <person name="Chaduli D."/>
            <person name="Navarro D."/>
            <person name="Favel A."/>
            <person name="Norest M."/>
            <person name="Lesage-Meessen L."/>
            <person name="Balint B."/>
            <person name="Merenyi Z."/>
            <person name="de Eugenio L."/>
            <person name="Morin E."/>
            <person name="Martinez A.T."/>
            <person name="Baldrian P."/>
            <person name="Stursova M."/>
            <person name="Martinez M.J."/>
            <person name="Novotny C."/>
            <person name="Magnuson J.K."/>
            <person name="Spatafora J.W."/>
            <person name="Maurice S."/>
            <person name="Pangilinan J."/>
            <person name="Andreopoulos W."/>
            <person name="LaButti K."/>
            <person name="Hundley H."/>
            <person name="Na H."/>
            <person name="Kuo A."/>
            <person name="Barry K."/>
            <person name="Lipzen A."/>
            <person name="Henrissat B."/>
            <person name="Riley R."/>
            <person name="Ahrendt S."/>
            <person name="Nagy L.G."/>
            <person name="Grigoriev I.V."/>
            <person name="Martin F."/>
            <person name="Rosso M.N."/>
        </authorList>
    </citation>
    <scope>NUCLEOTIDE SEQUENCE [LARGE SCALE GENOMIC DNA]</scope>
    <source>
        <strain evidence="1 2">CIRM-BRFM 1785</strain>
    </source>
</reference>
<evidence type="ECO:0000313" key="1">
    <source>
        <dbReference type="EMBL" id="KAH9829982.1"/>
    </source>
</evidence>
<dbReference type="Proteomes" id="UP000814176">
    <property type="component" value="Unassembled WGS sequence"/>
</dbReference>
<evidence type="ECO:0000313" key="2">
    <source>
        <dbReference type="Proteomes" id="UP000814176"/>
    </source>
</evidence>
<proteinExistence type="predicted"/>
<evidence type="ECO:0008006" key="3">
    <source>
        <dbReference type="Google" id="ProtNLM"/>
    </source>
</evidence>
<dbReference type="RefSeq" id="XP_047773345.1">
    <property type="nucleotide sequence ID" value="XM_047928082.1"/>
</dbReference>
<name>A0ABQ8K0P1_9APHY</name>
<gene>
    <name evidence="1" type="ORF">C8Q71DRAFT_862837</name>
</gene>
<dbReference type="GeneID" id="72008814"/>
<comment type="caution">
    <text evidence="1">The sequence shown here is derived from an EMBL/GenBank/DDBJ whole genome shotgun (WGS) entry which is preliminary data.</text>
</comment>
<sequence>MLDYFDFDMQLSAGSSADSDAEYKFLPQTPVRTPTETPVSGNTPNELSVSVSRTFHPYTSFNNRAPDIVFISRDDVFFYVHCSKVLAASDNGFAMLLPTAFEIDGHLPAVATPEPANVLGIILHIVYGLSVSGSGPSLETISATLDVLPQYGFSSKQHARAGMPLCNLLAACAPLRPIDTYALAAKHDLLDAAIAASAHLLAFPLASLTDELATRVGSLYLKRLFFLHIGRIEALKHLLSHLPSHHPDTAECSDVQQRCLARAWALGVAHIMWDAGPNISTQLLQATFLPLLEDLTCSKCNAALRDRVASLVVDWASVKRTI</sequence>
<keyword evidence="2" id="KW-1185">Reference proteome</keyword>
<dbReference type="EMBL" id="JADCUA010000034">
    <property type="protein sequence ID" value="KAH9829982.1"/>
    <property type="molecule type" value="Genomic_DNA"/>
</dbReference>
<organism evidence="1 2">
    <name type="scientific">Rhodofomes roseus</name>
    <dbReference type="NCBI Taxonomy" id="34475"/>
    <lineage>
        <taxon>Eukaryota</taxon>
        <taxon>Fungi</taxon>
        <taxon>Dikarya</taxon>
        <taxon>Basidiomycota</taxon>
        <taxon>Agaricomycotina</taxon>
        <taxon>Agaricomycetes</taxon>
        <taxon>Polyporales</taxon>
        <taxon>Rhodofomes</taxon>
    </lineage>
</organism>
<accession>A0ABQ8K0P1</accession>
<protein>
    <recommendedName>
        <fullName evidence="3">BTB domain-containing protein</fullName>
    </recommendedName>
</protein>